<feature type="domain" description="Acetolactate synthase small subunit-like ACT" evidence="12">
    <location>
        <begin position="342"/>
        <end position="407"/>
    </location>
</feature>
<feature type="domain" description="D-isomer specific 2-hydroxyacid dehydrogenase catalytic" evidence="10">
    <location>
        <begin position="14"/>
        <end position="326"/>
    </location>
</feature>
<dbReference type="PROSITE" id="PS00670">
    <property type="entry name" value="D_2_HYDROXYACID_DH_2"/>
    <property type="match status" value="1"/>
</dbReference>
<dbReference type="InterPro" id="IPR054480">
    <property type="entry name" value="AHAS_small-like_ACT"/>
</dbReference>
<proteinExistence type="inferred from homology"/>
<dbReference type="Gene3D" id="3.40.50.720">
    <property type="entry name" value="NAD(P)-binding Rossmann-like Domain"/>
    <property type="match status" value="2"/>
</dbReference>
<evidence type="ECO:0000256" key="7">
    <source>
        <dbReference type="ARBA" id="ARBA00030455"/>
    </source>
</evidence>
<dbReference type="SUPFAM" id="SSF55021">
    <property type="entry name" value="ACT-like"/>
    <property type="match status" value="1"/>
</dbReference>
<keyword evidence="4 9" id="KW-0560">Oxidoreductase</keyword>
<dbReference type="AlphaFoldDB" id="A0A249DWR5"/>
<evidence type="ECO:0000313" key="13">
    <source>
        <dbReference type="EMBL" id="ASX25809.1"/>
    </source>
</evidence>
<evidence type="ECO:0000256" key="9">
    <source>
        <dbReference type="RuleBase" id="RU003719"/>
    </source>
</evidence>
<dbReference type="InterPro" id="IPR045865">
    <property type="entry name" value="ACT-like_dom_sf"/>
</dbReference>
<dbReference type="SUPFAM" id="SSF51735">
    <property type="entry name" value="NAD(P)-binding Rossmann-fold domains"/>
    <property type="match status" value="1"/>
</dbReference>
<feature type="domain" description="D-isomer specific 2-hydroxyacid dehydrogenase NAD-binding" evidence="11">
    <location>
        <begin position="120"/>
        <end position="294"/>
    </location>
</feature>
<comment type="pathway">
    <text evidence="6">Amino-acid biosynthesis.</text>
</comment>
<dbReference type="CDD" id="cd12176">
    <property type="entry name" value="PGDH_3"/>
    <property type="match status" value="1"/>
</dbReference>
<evidence type="ECO:0000256" key="2">
    <source>
        <dbReference type="ARBA" id="ARBA00005854"/>
    </source>
</evidence>
<comment type="catalytic activity">
    <reaction evidence="8">
        <text>(R)-2-hydroxyglutarate + NAD(+) = 2-oxoglutarate + NADH + H(+)</text>
        <dbReference type="Rhea" id="RHEA:49612"/>
        <dbReference type="ChEBI" id="CHEBI:15378"/>
        <dbReference type="ChEBI" id="CHEBI:15801"/>
        <dbReference type="ChEBI" id="CHEBI:16810"/>
        <dbReference type="ChEBI" id="CHEBI:57540"/>
        <dbReference type="ChEBI" id="CHEBI:57945"/>
        <dbReference type="EC" id="1.1.1.399"/>
    </reaction>
</comment>
<organism evidence="13 14">
    <name type="scientific">Candidatus Hamiltonella defensa</name>
    <name type="common">Bemisia tabaci</name>
    <dbReference type="NCBI Taxonomy" id="672795"/>
    <lineage>
        <taxon>Bacteria</taxon>
        <taxon>Pseudomonadati</taxon>
        <taxon>Pseudomonadota</taxon>
        <taxon>Gammaproteobacteria</taxon>
        <taxon>Enterobacterales</taxon>
        <taxon>Enterobacteriaceae</taxon>
        <taxon>aphid secondary symbionts</taxon>
        <taxon>Candidatus Williamhamiltonella</taxon>
    </lineage>
</organism>
<dbReference type="InterPro" id="IPR029752">
    <property type="entry name" value="D-isomer_DH_CS1"/>
</dbReference>
<dbReference type="NCBIfam" id="NF008759">
    <property type="entry name" value="PRK11790.1"/>
    <property type="match status" value="1"/>
</dbReference>
<evidence type="ECO:0000256" key="5">
    <source>
        <dbReference type="ARBA" id="ARBA00023027"/>
    </source>
</evidence>
<comment type="similarity">
    <text evidence="2 9">Belongs to the D-isomer specific 2-hydroxyacid dehydrogenase family.</text>
</comment>
<dbReference type="Proteomes" id="UP000216438">
    <property type="component" value="Chromosome"/>
</dbReference>
<dbReference type="InterPro" id="IPR036291">
    <property type="entry name" value="NAD(P)-bd_dom_sf"/>
</dbReference>
<evidence type="ECO:0000256" key="4">
    <source>
        <dbReference type="ARBA" id="ARBA00023002"/>
    </source>
</evidence>
<reference evidence="14" key="1">
    <citation type="submission" date="2016-06" db="EMBL/GenBank/DDBJ databases">
        <authorList>
            <person name="Chen W."/>
            <person name="Hasegawa D.K."/>
        </authorList>
    </citation>
    <scope>NUCLEOTIDE SEQUENCE [LARGE SCALE GENOMIC DNA]</scope>
    <source>
        <strain evidence="14">MEAM1</strain>
    </source>
</reference>
<accession>A0A249DWR5</accession>
<dbReference type="GO" id="GO:0051287">
    <property type="term" value="F:NAD binding"/>
    <property type="evidence" value="ECO:0007669"/>
    <property type="project" value="InterPro"/>
</dbReference>
<dbReference type="InterPro" id="IPR050418">
    <property type="entry name" value="D-iso_2-hydroxyacid_DH_PdxB"/>
</dbReference>
<dbReference type="RefSeq" id="WP_016857047.1">
    <property type="nucleotide sequence ID" value="NZ_CP016303.1"/>
</dbReference>
<evidence type="ECO:0000256" key="1">
    <source>
        <dbReference type="ARBA" id="ARBA00003800"/>
    </source>
</evidence>
<dbReference type="FunFam" id="3.40.50.720:FF:000041">
    <property type="entry name" value="D-3-phosphoglycerate dehydrogenase"/>
    <property type="match status" value="1"/>
</dbReference>
<dbReference type="PROSITE" id="PS00671">
    <property type="entry name" value="D_2_HYDROXYACID_DH_3"/>
    <property type="match status" value="1"/>
</dbReference>
<dbReference type="InterPro" id="IPR006140">
    <property type="entry name" value="D-isomer_DH_NAD-bd"/>
</dbReference>
<evidence type="ECO:0000256" key="3">
    <source>
        <dbReference type="ARBA" id="ARBA00013001"/>
    </source>
</evidence>
<dbReference type="CDD" id="cd04901">
    <property type="entry name" value="ACT_3PGDH"/>
    <property type="match status" value="1"/>
</dbReference>
<dbReference type="GO" id="GO:0047545">
    <property type="term" value="F:(S)-2-hydroxyglutarate dehydrogenase activity"/>
    <property type="evidence" value="ECO:0007669"/>
    <property type="project" value="UniProtKB-ARBA"/>
</dbReference>
<keyword evidence="5" id="KW-0520">NAD</keyword>
<dbReference type="OrthoDB" id="9805416at2"/>
<dbReference type="PROSITE" id="PS00065">
    <property type="entry name" value="D_2_HYDROXYACID_DH_1"/>
    <property type="match status" value="1"/>
</dbReference>
<dbReference type="PANTHER" id="PTHR43761:SF1">
    <property type="entry name" value="D-ISOMER SPECIFIC 2-HYDROXYACID DEHYDROGENASE CATALYTIC DOMAIN-CONTAINING PROTEIN-RELATED"/>
    <property type="match status" value="1"/>
</dbReference>
<name>A0A249DWR5_9ENTR</name>
<evidence type="ECO:0000313" key="14">
    <source>
        <dbReference type="Proteomes" id="UP000216438"/>
    </source>
</evidence>
<dbReference type="Gene3D" id="3.30.70.260">
    <property type="match status" value="1"/>
</dbReference>
<dbReference type="Pfam" id="PF22629">
    <property type="entry name" value="ACT_AHAS_ss"/>
    <property type="match status" value="1"/>
</dbReference>
<dbReference type="PANTHER" id="PTHR43761">
    <property type="entry name" value="D-ISOMER SPECIFIC 2-HYDROXYACID DEHYDROGENASE FAMILY PROTEIN (AFU_ORTHOLOGUE AFUA_1G13630)"/>
    <property type="match status" value="1"/>
</dbReference>
<dbReference type="SUPFAM" id="SSF52283">
    <property type="entry name" value="Formate/glycerate dehydrogenase catalytic domain-like"/>
    <property type="match status" value="1"/>
</dbReference>
<dbReference type="InterPro" id="IPR006139">
    <property type="entry name" value="D-isomer_2_OHA_DH_cat_dom"/>
</dbReference>
<dbReference type="EMBL" id="CP016303">
    <property type="protein sequence ID" value="ASX25809.1"/>
    <property type="molecule type" value="Genomic_DNA"/>
</dbReference>
<reference evidence="13 14" key="2">
    <citation type="submission" date="2017-09" db="EMBL/GenBank/DDBJ databases">
        <title>The genome of whitefly Bemisia tabaci, a global crop pest, provides novel insights into virus transmission, host adaptation and insecticide resistance.</title>
        <authorList>
            <person name="Kaur N."/>
            <person name="Kliot A."/>
            <person name="Pinheiro P.V."/>
            <person name="Luan J."/>
            <person name="Zheng Y."/>
            <person name="Liu W."/>
            <person name="Sun H."/>
            <person name="Yang X."/>
            <person name="Xu Y."/>
            <person name="Luo Y."/>
            <person name="Kruse A."/>
            <person name="Fisher T.W."/>
            <person name="Nelson D.R."/>
            <person name="Elimelech M."/>
            <person name="MacCoss M."/>
            <person name="Johnson R."/>
            <person name="Cohen E."/>
            <person name="Hunter W.B."/>
            <person name="Brown J.K."/>
            <person name="Jander G."/>
            <person name="Cilia M."/>
            <person name="Douglas A.E."/>
            <person name="Ghanim M."/>
            <person name="Simmons A.M."/>
            <person name="Wintermantel W.M."/>
            <person name="Ling K.-S."/>
            <person name="Fei Z."/>
        </authorList>
    </citation>
    <scope>NUCLEOTIDE SEQUENCE [LARGE SCALE GENOMIC DNA]</scope>
    <source>
        <strain evidence="13 14">MEAM1</strain>
    </source>
</reference>
<comment type="function">
    <text evidence="1">Catalyzes the reversible oxidation of 3-phospho-D-glycerate to 3-phosphonooxypyruvate, the first step of the phosphorylated L-serine biosynthesis pathway. Also catalyzes the reversible oxidation of 2-hydroxyglutarate to 2-oxoglutarate.</text>
</comment>
<dbReference type="InterPro" id="IPR029753">
    <property type="entry name" value="D-isomer_DH_CS"/>
</dbReference>
<dbReference type="EC" id="1.1.1.399" evidence="3"/>
<evidence type="ECO:0000259" key="12">
    <source>
        <dbReference type="Pfam" id="PF22629"/>
    </source>
</evidence>
<dbReference type="GO" id="GO:0006564">
    <property type="term" value="P:L-serine biosynthetic process"/>
    <property type="evidence" value="ECO:0007669"/>
    <property type="project" value="UniProtKB-ARBA"/>
</dbReference>
<sequence length="413" mass="46181">MATLSPEKSEIKFLLLEGVHQTAVDHLKAEGYSHIEYHKGVLDKLSLKAAIRDTHFIGIRSRTELCEDIFASAEKLISVGCFCIGTNHVDLNAAAKKGIPIFNAPFSNTRSVAEMALGELFIILRGIPAANAKAHRGEWYKQSSSSYEVRGKKLGIIGYGRIGMQLGILAESVGLQVFFYDIEQKLRVGNAQQVSDLRDLLNISDVISLHVPETAMTENMISDKELAQMKRGSLLINTSRGKVVNIDALYNVLKNQHLAGAAIDVFPEEPSSRDEPFQSKLREFDNVILTPHIAGSTEEAQKNIGDEVAVKLMKYYDNGSTLSSVNFPKVSLPYHRKNTHRLLHIYQNRPGILNQINQIFFEQKIKISNQYLKTNAQVGYVVIDVETQISDKIKETARLMQEIDGTIKLRLLF</sequence>
<evidence type="ECO:0000259" key="10">
    <source>
        <dbReference type="Pfam" id="PF00389"/>
    </source>
</evidence>
<dbReference type="GO" id="GO:0004617">
    <property type="term" value="F:phosphoglycerate dehydrogenase activity"/>
    <property type="evidence" value="ECO:0007669"/>
    <property type="project" value="UniProtKB-ARBA"/>
</dbReference>
<protein>
    <recommendedName>
        <fullName evidence="7">2-oxoglutarate reductase</fullName>
        <ecNumber evidence="3">1.1.1.399</ecNumber>
    </recommendedName>
    <alternativeName>
        <fullName evidence="7">2-oxoglutarate reductase</fullName>
    </alternativeName>
</protein>
<gene>
    <name evidence="13" type="ORF">BA171_01225</name>
</gene>
<dbReference type="GO" id="GO:0005829">
    <property type="term" value="C:cytosol"/>
    <property type="evidence" value="ECO:0007669"/>
    <property type="project" value="UniProtKB-ARBA"/>
</dbReference>
<evidence type="ECO:0000259" key="11">
    <source>
        <dbReference type="Pfam" id="PF02826"/>
    </source>
</evidence>
<dbReference type="Pfam" id="PF02826">
    <property type="entry name" value="2-Hacid_dh_C"/>
    <property type="match status" value="1"/>
</dbReference>
<evidence type="ECO:0000256" key="6">
    <source>
        <dbReference type="ARBA" id="ARBA00029440"/>
    </source>
</evidence>
<evidence type="ECO:0000256" key="8">
    <source>
        <dbReference type="ARBA" id="ARBA00048126"/>
    </source>
</evidence>
<dbReference type="Pfam" id="PF00389">
    <property type="entry name" value="2-Hacid_dh"/>
    <property type="match status" value="1"/>
</dbReference>